<organism evidence="2 3">
    <name type="scientific">Parthenolecanium corni</name>
    <dbReference type="NCBI Taxonomy" id="536013"/>
    <lineage>
        <taxon>Eukaryota</taxon>
        <taxon>Metazoa</taxon>
        <taxon>Ecdysozoa</taxon>
        <taxon>Arthropoda</taxon>
        <taxon>Hexapoda</taxon>
        <taxon>Insecta</taxon>
        <taxon>Pterygota</taxon>
        <taxon>Neoptera</taxon>
        <taxon>Paraneoptera</taxon>
        <taxon>Hemiptera</taxon>
        <taxon>Sternorrhyncha</taxon>
        <taxon>Coccoidea</taxon>
        <taxon>Coccidae</taxon>
        <taxon>Parthenolecanium</taxon>
    </lineage>
</organism>
<dbReference type="SUPFAM" id="SSF52047">
    <property type="entry name" value="RNI-like"/>
    <property type="match status" value="1"/>
</dbReference>
<sequence length="531" mass="62216">MARAIDAKFKRSYKDEYDALYEAVFGHRPPADDDKAYGSEDAEADELYKMVKLYDSSRVQLSLNKVRQDESIQEVHQFGWATLPDLLLENVFSHLNMQEKYWASMVCRSWYRAFYLGNSWRTFVFDDKTLTRRRYNYYSGWQYMLDHLRSEMYLKIVGRHIRTLIFLPVTNFHNLYEFMNMISFYAEQRSQLGTTGMHGIGSLVRSLQYTFPCNMATRNETRLYGTGGKLLDALKRLMRNLSSLRDLRLVDLMLDTNEALHLLDDVCYSHCLNMKRLELVNISKVQCPLLHVGVFLNLQVLTISPQSLDDDVLFLLTHTSLRHLHIIQNSYTPTDVIPVSRRAWLTVKQQSPKMRVHLHIKSHAYQDLIWQNSAPVNSILINSPQIAAKPDFLADAVDNFKKTLRIFGHLSIPRGYQPRAFNERIDSHLLYLCHKCLNLHTLIIRDKISTATILLIAFFTKKLKFLHVRKNAVILRSDWARNPDWSEDLYTWIKTTSRSYQATETEVSSILGYRWKMLTDKEFLRIDSQTL</sequence>
<dbReference type="Gene3D" id="1.20.1280.50">
    <property type="match status" value="1"/>
</dbReference>
<feature type="domain" description="F-box" evidence="1">
    <location>
        <begin position="77"/>
        <end position="123"/>
    </location>
</feature>
<dbReference type="InterPro" id="IPR032675">
    <property type="entry name" value="LRR_dom_sf"/>
</dbReference>
<dbReference type="SUPFAM" id="SSF81383">
    <property type="entry name" value="F-box domain"/>
    <property type="match status" value="1"/>
</dbReference>
<dbReference type="Pfam" id="PF00646">
    <property type="entry name" value="F-box"/>
    <property type="match status" value="1"/>
</dbReference>
<gene>
    <name evidence="2" type="ORF">V9T40_008069</name>
</gene>
<dbReference type="PANTHER" id="PTHR20872">
    <property type="match status" value="1"/>
</dbReference>
<dbReference type="EMBL" id="JBBCAQ010000008">
    <property type="protein sequence ID" value="KAK7602480.1"/>
    <property type="molecule type" value="Genomic_DNA"/>
</dbReference>
<dbReference type="Proteomes" id="UP001367676">
    <property type="component" value="Unassembled WGS sequence"/>
</dbReference>
<keyword evidence="3" id="KW-1185">Reference proteome</keyword>
<protein>
    <recommendedName>
        <fullName evidence="1">F-box domain-containing protein</fullName>
    </recommendedName>
</protein>
<dbReference type="InterPro" id="IPR036047">
    <property type="entry name" value="F-box-like_dom_sf"/>
</dbReference>
<dbReference type="AlphaFoldDB" id="A0AAN9Y9J2"/>
<dbReference type="PANTHER" id="PTHR20872:SF1">
    <property type="entry name" value="F-BOX DOMAIN-CONTAINING PROTEIN"/>
    <property type="match status" value="1"/>
</dbReference>
<evidence type="ECO:0000313" key="2">
    <source>
        <dbReference type="EMBL" id="KAK7602480.1"/>
    </source>
</evidence>
<name>A0AAN9Y9J2_9HEMI</name>
<comment type="caution">
    <text evidence="2">The sequence shown here is derived from an EMBL/GenBank/DDBJ whole genome shotgun (WGS) entry which is preliminary data.</text>
</comment>
<dbReference type="PROSITE" id="PS50181">
    <property type="entry name" value="FBOX"/>
    <property type="match status" value="1"/>
</dbReference>
<reference evidence="2 3" key="1">
    <citation type="submission" date="2024-03" db="EMBL/GenBank/DDBJ databases">
        <title>Adaptation during the transition from Ophiocordyceps entomopathogen to insect associate is accompanied by gene loss and intensified selection.</title>
        <authorList>
            <person name="Ward C.M."/>
            <person name="Onetto C.A."/>
            <person name="Borneman A.R."/>
        </authorList>
    </citation>
    <scope>NUCLEOTIDE SEQUENCE [LARGE SCALE GENOMIC DNA]</scope>
    <source>
        <strain evidence="2">AWRI1</strain>
        <tissue evidence="2">Single Adult Female</tissue>
    </source>
</reference>
<dbReference type="InterPro" id="IPR001810">
    <property type="entry name" value="F-box_dom"/>
</dbReference>
<proteinExistence type="predicted"/>
<evidence type="ECO:0000313" key="3">
    <source>
        <dbReference type="Proteomes" id="UP001367676"/>
    </source>
</evidence>
<evidence type="ECO:0000259" key="1">
    <source>
        <dbReference type="PROSITE" id="PS50181"/>
    </source>
</evidence>
<dbReference type="Gene3D" id="3.80.10.10">
    <property type="entry name" value="Ribonuclease Inhibitor"/>
    <property type="match status" value="1"/>
</dbReference>
<accession>A0AAN9Y9J2</accession>